<dbReference type="InterPro" id="IPR012338">
    <property type="entry name" value="Beta-lactam/transpept-like"/>
</dbReference>
<name>A0ABU7K792_9ACTN</name>
<evidence type="ECO:0000259" key="2">
    <source>
        <dbReference type="Pfam" id="PF00144"/>
    </source>
</evidence>
<protein>
    <submittedName>
        <fullName evidence="3">Serine hydrolase domain-containing protein</fullName>
        <ecNumber evidence="3">3.1.1.103</ecNumber>
    </submittedName>
</protein>
<feature type="transmembrane region" description="Helical" evidence="1">
    <location>
        <begin position="398"/>
        <end position="415"/>
    </location>
</feature>
<dbReference type="GO" id="GO:0016787">
    <property type="term" value="F:hydrolase activity"/>
    <property type="evidence" value="ECO:0007669"/>
    <property type="project" value="UniProtKB-KW"/>
</dbReference>
<dbReference type="EC" id="3.1.1.103" evidence="3"/>
<dbReference type="PANTHER" id="PTHR46825">
    <property type="entry name" value="D-ALANYL-D-ALANINE-CARBOXYPEPTIDASE/ENDOPEPTIDASE AMPH"/>
    <property type="match status" value="1"/>
</dbReference>
<evidence type="ECO:0000313" key="3">
    <source>
        <dbReference type="EMBL" id="MEE2038119.1"/>
    </source>
</evidence>
<keyword evidence="3" id="KW-0378">Hydrolase</keyword>
<dbReference type="InterPro" id="IPR001466">
    <property type="entry name" value="Beta-lactam-related"/>
</dbReference>
<organism evidence="3 4">
    <name type="scientific">Nocardiopsis codii</name>
    <dbReference type="NCBI Taxonomy" id="3065942"/>
    <lineage>
        <taxon>Bacteria</taxon>
        <taxon>Bacillati</taxon>
        <taxon>Actinomycetota</taxon>
        <taxon>Actinomycetes</taxon>
        <taxon>Streptosporangiales</taxon>
        <taxon>Nocardiopsidaceae</taxon>
        <taxon>Nocardiopsis</taxon>
    </lineage>
</organism>
<dbReference type="RefSeq" id="WP_330091912.1">
    <property type="nucleotide sequence ID" value="NZ_JAUZMY010000011.1"/>
</dbReference>
<evidence type="ECO:0000256" key="1">
    <source>
        <dbReference type="SAM" id="Phobius"/>
    </source>
</evidence>
<keyword evidence="1" id="KW-0472">Membrane</keyword>
<feature type="transmembrane region" description="Helical" evidence="1">
    <location>
        <begin position="462"/>
        <end position="482"/>
    </location>
</feature>
<sequence length="517" mass="53211">MNAAAPAPAPALRRRRAGRWAPAIATLLAALSAVGALTAAPRPYELGPRTSGDAELAAQVREGIADTTGYHGLSVALVEPGRDGALRVRTAGIGGTGADGGPVGERTLFGSASVAKVLPGMLLADMVDRGELAPDARVGDLLDDLDFADPALAAVTVEELATHTAGLTREETSLPQTLWQFAAKRHPDPPGSVGEFLRSVAGRARVDPGLRGANHYSNTGVDLLGHALAEHAGAGYADLVRDRILDPLGMDDSAVWTDAAGPVFEVHNADLGHPLAPDRAEANSPSGGLVTTARDLGLLLAAVMDGSAPGAASVLPVAPGDVERREQGLGWYVETLGGVEITGHGGNATTNGHTAWIGYTGDRGAVVLSNTHRFSEDIGIGLLGVDEASPDNATGERVYGAATAVLALAPGLLALGFAARRSPGRWWRRPTDRAGLAAYGLGGAALLAYTRLAGFWHLVSPWVWVAGAVLLAAALVVGACRWRDLPTARGTRRWVRWSLVVPVAAAGSALLVLLASL</sequence>
<dbReference type="EMBL" id="JAUZMY010000011">
    <property type="protein sequence ID" value="MEE2038119.1"/>
    <property type="molecule type" value="Genomic_DNA"/>
</dbReference>
<proteinExistence type="predicted"/>
<gene>
    <name evidence="3" type="ORF">Q8791_12920</name>
</gene>
<comment type="caution">
    <text evidence="3">The sequence shown here is derived from an EMBL/GenBank/DDBJ whole genome shotgun (WGS) entry which is preliminary data.</text>
</comment>
<dbReference type="Proteomes" id="UP001356095">
    <property type="component" value="Unassembled WGS sequence"/>
</dbReference>
<dbReference type="Gene3D" id="3.40.710.10">
    <property type="entry name" value="DD-peptidase/beta-lactamase superfamily"/>
    <property type="match status" value="1"/>
</dbReference>
<feature type="transmembrane region" description="Helical" evidence="1">
    <location>
        <begin position="436"/>
        <end position="456"/>
    </location>
</feature>
<dbReference type="InterPro" id="IPR050491">
    <property type="entry name" value="AmpC-like"/>
</dbReference>
<reference evidence="3 4" key="1">
    <citation type="submission" date="2023-08" db="EMBL/GenBank/DDBJ databases">
        <authorList>
            <person name="Girao M."/>
            <person name="Carvalho M.F."/>
        </authorList>
    </citation>
    <scope>NUCLEOTIDE SEQUENCE [LARGE SCALE GENOMIC DNA]</scope>
    <source>
        <strain evidence="3 4">CT-R113</strain>
    </source>
</reference>
<feature type="domain" description="Beta-lactamase-related" evidence="2">
    <location>
        <begin position="67"/>
        <end position="373"/>
    </location>
</feature>
<dbReference type="SUPFAM" id="SSF56601">
    <property type="entry name" value="beta-lactamase/transpeptidase-like"/>
    <property type="match status" value="1"/>
</dbReference>
<evidence type="ECO:0000313" key="4">
    <source>
        <dbReference type="Proteomes" id="UP001356095"/>
    </source>
</evidence>
<dbReference type="Pfam" id="PF00144">
    <property type="entry name" value="Beta-lactamase"/>
    <property type="match status" value="1"/>
</dbReference>
<keyword evidence="1" id="KW-0812">Transmembrane</keyword>
<keyword evidence="1" id="KW-1133">Transmembrane helix</keyword>
<feature type="transmembrane region" description="Helical" evidence="1">
    <location>
        <begin position="494"/>
        <end position="515"/>
    </location>
</feature>
<accession>A0ABU7K792</accession>
<keyword evidence="4" id="KW-1185">Reference proteome</keyword>
<dbReference type="PANTHER" id="PTHR46825:SF7">
    <property type="entry name" value="D-ALANYL-D-ALANINE CARBOXYPEPTIDASE"/>
    <property type="match status" value="1"/>
</dbReference>